<protein>
    <submittedName>
        <fullName evidence="1">Uncharacterized protein</fullName>
    </submittedName>
</protein>
<feature type="non-terminal residue" evidence="1">
    <location>
        <position position="1"/>
    </location>
</feature>
<dbReference type="EMBL" id="SBIQ01000648">
    <property type="protein sequence ID" value="KAF7673860.1"/>
    <property type="molecule type" value="Genomic_DNA"/>
</dbReference>
<comment type="caution">
    <text evidence="1">The sequence shown here is derived from an EMBL/GenBank/DDBJ whole genome shotgun (WGS) entry which is preliminary data.</text>
</comment>
<name>A0ABQ7HV49_9MICR</name>
<proteinExistence type="predicted"/>
<sequence>IQIISIKLMFNDADDARTDITELPIQLLYSFKEISNLISCDIIEYETICDIFKLLKIRCMVFCNSKIEASLLNEMIHFINRKYNTSNNKGLLSFFSKLKFVQVTSLSKVQNFKIDEMANFINDNTNDINTRGVYALFYSYFKYSRSNPELCEFLVNTFFIYVISNKKDFNMDINLLYLKNKHLIFLENYFDLKDILGDLLLHTITNFTKENMNYFKWIRYNTENPYFIINSGSMINCLLILLKNDDVLYEASSVFAKHLTYLIFSNDSRYPTYKDSVSIKFLIGMSVSKIFNNISSFLKYTIKYNTDCTEKIINRAYSICKVDEVYKKIKKYIDRLYESFIEIEACKQKIIDYKSYEWISLILSFKPEINVIKNMIYIIAENNILKHENELFEMILKHISNELVINKIEVYSCNDYMDIFIFLTDYMNGIYIYHLMQPMKECVKLYFMSLDVNYSNIHPILQILLLNSNLSKIMKQYAVDYNLIIDSNQQESYRKLISENISLIMKSYKKNDFLANLFPLFDYWNLDFDFDCN</sequence>
<dbReference type="Proteomes" id="UP001516464">
    <property type="component" value="Unassembled WGS sequence"/>
</dbReference>
<evidence type="ECO:0000313" key="2">
    <source>
        <dbReference type="Proteomes" id="UP001516464"/>
    </source>
</evidence>
<accession>A0ABQ7HV49</accession>
<reference evidence="1 2" key="1">
    <citation type="submission" date="2019-01" db="EMBL/GenBank/DDBJ databases">
        <title>Genomes sequencing and comparative genomics of infectious freshwater microsporidia, Cucumispora dikerogammari and Thelohania contejeani.</title>
        <authorList>
            <person name="Cormier A."/>
            <person name="Giraud I."/>
            <person name="Wattier R."/>
            <person name="Teixeira M."/>
            <person name="Grandjean F."/>
            <person name="Rigaud T."/>
            <person name="Cordaux R."/>
        </authorList>
    </citation>
    <scope>NUCLEOTIDE SEQUENCE [LARGE SCALE GENOMIC DNA]</scope>
    <source>
        <strain evidence="1">T1</strain>
        <tissue evidence="1">Spores</tissue>
    </source>
</reference>
<evidence type="ECO:0000313" key="1">
    <source>
        <dbReference type="EMBL" id="KAF7673860.1"/>
    </source>
</evidence>
<keyword evidence="2" id="KW-1185">Reference proteome</keyword>
<feature type="non-terminal residue" evidence="1">
    <location>
        <position position="533"/>
    </location>
</feature>
<organism evidence="1 2">
    <name type="scientific">Astathelohania contejeani</name>
    <dbReference type="NCBI Taxonomy" id="164912"/>
    <lineage>
        <taxon>Eukaryota</taxon>
        <taxon>Fungi</taxon>
        <taxon>Fungi incertae sedis</taxon>
        <taxon>Microsporidia</taxon>
        <taxon>Astathelohaniidae</taxon>
        <taxon>Astathelohania</taxon>
    </lineage>
</organism>
<gene>
    <name evidence="1" type="ORF">TCON_2748</name>
</gene>